<evidence type="ECO:0000256" key="10">
    <source>
        <dbReference type="ARBA" id="ARBA00023098"/>
    </source>
</evidence>
<feature type="binding site" evidence="13">
    <location>
        <position position="32"/>
    </location>
    <ligand>
        <name>Zn(2+)</name>
        <dbReference type="ChEBI" id="CHEBI:29105"/>
    </ligand>
</feature>
<keyword evidence="7 13" id="KW-0276">Fatty acid metabolism</keyword>
<comment type="caution">
    <text evidence="15">The sequence shown here is derived from an EMBL/GenBank/DDBJ whole genome shotgun (WGS) entry which is preliminary data.</text>
</comment>
<evidence type="ECO:0000313" key="15">
    <source>
        <dbReference type="EMBL" id="MEE1672947.1"/>
    </source>
</evidence>
<reference evidence="15 16" key="2">
    <citation type="submission" date="2023-12" db="EMBL/GenBank/DDBJ databases">
        <authorList>
            <consortium name="Cladostephus spongiosus"/>
            <person name="Lorente B."/>
            <person name="Cabral C."/>
            <person name="Frias J."/>
            <person name="Faria J."/>
            <person name="Toubarro D."/>
        </authorList>
    </citation>
    <scope>NUCLEOTIDE SEQUENCE [LARGE SCALE GENOMIC DNA]</scope>
    <source>
        <strain evidence="15 16">ZMCS4</strain>
    </source>
</reference>
<feature type="binding site" evidence="13">
    <location>
        <position position="29"/>
    </location>
    <ligand>
        <name>Zn(2+)</name>
        <dbReference type="ChEBI" id="CHEBI:29105"/>
    </ligand>
</feature>
<feature type="domain" description="CoA carboxyltransferase N-terminal" evidence="14">
    <location>
        <begin position="25"/>
        <end position="294"/>
    </location>
</feature>
<feature type="binding site" evidence="13">
    <location>
        <position position="48"/>
    </location>
    <ligand>
        <name>Zn(2+)</name>
        <dbReference type="ChEBI" id="CHEBI:29105"/>
    </ligand>
</feature>
<comment type="catalytic activity">
    <reaction evidence="13">
        <text>N(6)-carboxybiotinyl-L-lysyl-[protein] + acetyl-CoA = N(6)-biotinyl-L-lysyl-[protein] + malonyl-CoA</text>
        <dbReference type="Rhea" id="RHEA:54728"/>
        <dbReference type="Rhea" id="RHEA-COMP:10505"/>
        <dbReference type="Rhea" id="RHEA-COMP:10506"/>
        <dbReference type="ChEBI" id="CHEBI:57288"/>
        <dbReference type="ChEBI" id="CHEBI:57384"/>
        <dbReference type="ChEBI" id="CHEBI:83144"/>
        <dbReference type="ChEBI" id="CHEBI:83145"/>
        <dbReference type="EC" id="2.1.3.15"/>
    </reaction>
</comment>
<comment type="cofactor">
    <cofactor evidence="13">
        <name>Zn(2+)</name>
        <dbReference type="ChEBI" id="CHEBI:29105"/>
    </cofactor>
    <text evidence="13">Binds 1 zinc ion per subunit.</text>
</comment>
<comment type="function">
    <text evidence="12 13">Component of the acetyl coenzyme A carboxylase (ACC) complex. Biotin carboxylase (BC) catalyzes the carboxylation of biotin on its carrier protein (BCCP) and then the CO(2) group is transferred by the transcarboxylase to acetyl-CoA to form malonyl-CoA.</text>
</comment>
<dbReference type="Proteomes" id="UP001310248">
    <property type="component" value="Unassembled WGS sequence"/>
</dbReference>
<dbReference type="HAMAP" id="MF_01395">
    <property type="entry name" value="AcetylCoA_CT_beta"/>
    <property type="match status" value="1"/>
</dbReference>
<keyword evidence="13" id="KW-0963">Cytoplasm</keyword>
<keyword evidence="10 13" id="KW-0443">Lipid metabolism</keyword>
<accession>A0ABU7G0Z1</accession>
<keyword evidence="11 13" id="KW-0275">Fatty acid biosynthesis</keyword>
<evidence type="ECO:0000256" key="7">
    <source>
        <dbReference type="ARBA" id="ARBA00022832"/>
    </source>
</evidence>
<feature type="zinc finger region" description="C4-type" evidence="13">
    <location>
        <begin position="29"/>
        <end position="51"/>
    </location>
</feature>
<evidence type="ECO:0000256" key="12">
    <source>
        <dbReference type="ARBA" id="ARBA00025280"/>
    </source>
</evidence>
<dbReference type="Gene3D" id="3.90.226.10">
    <property type="entry name" value="2-enoyl-CoA Hydratase, Chain A, domain 1"/>
    <property type="match status" value="1"/>
</dbReference>
<evidence type="ECO:0000256" key="8">
    <source>
        <dbReference type="ARBA" id="ARBA00022833"/>
    </source>
</evidence>
<evidence type="ECO:0000256" key="9">
    <source>
        <dbReference type="ARBA" id="ARBA00022840"/>
    </source>
</evidence>
<dbReference type="PROSITE" id="PS50980">
    <property type="entry name" value="COA_CT_NTER"/>
    <property type="match status" value="1"/>
</dbReference>
<dbReference type="SUPFAM" id="SSF52096">
    <property type="entry name" value="ClpP/crotonase"/>
    <property type="match status" value="1"/>
</dbReference>
<dbReference type="InterPro" id="IPR034733">
    <property type="entry name" value="AcCoA_carboxyl_beta"/>
</dbReference>
<evidence type="ECO:0000256" key="1">
    <source>
        <dbReference type="ARBA" id="ARBA00004496"/>
    </source>
</evidence>
<evidence type="ECO:0000256" key="2">
    <source>
        <dbReference type="ARBA" id="ARBA00022516"/>
    </source>
</evidence>
<proteinExistence type="inferred from homology"/>
<organism evidence="15 16">
    <name type="scientific">Agarivorans aestuarii</name>
    <dbReference type="NCBI Taxonomy" id="1563703"/>
    <lineage>
        <taxon>Bacteria</taxon>
        <taxon>Pseudomonadati</taxon>
        <taxon>Pseudomonadota</taxon>
        <taxon>Gammaproteobacteria</taxon>
        <taxon>Alteromonadales</taxon>
        <taxon>Alteromonadaceae</taxon>
        <taxon>Agarivorans</taxon>
    </lineage>
</organism>
<dbReference type="Pfam" id="PF01039">
    <property type="entry name" value="Carboxyl_trans"/>
    <property type="match status" value="1"/>
</dbReference>
<comment type="similarity">
    <text evidence="13">Belongs to the AccD/PCCB family.</text>
</comment>
<keyword evidence="4 13" id="KW-0479">Metal-binding</keyword>
<dbReference type="EMBL" id="JAYDYW010000004">
    <property type="protein sequence ID" value="MEE1672947.1"/>
    <property type="molecule type" value="Genomic_DNA"/>
</dbReference>
<reference evidence="16" key="1">
    <citation type="submission" date="2023-07" db="EMBL/GenBank/DDBJ databases">
        <title>Draft genome sequence of Agarivorans aestuarii strain ZMCS4, a CAZymes producing bacteria isolated from the marine brown algae Clodostephus spongiosus.</title>
        <authorList>
            <person name="Lorente B."/>
            <person name="Cabral C."/>
            <person name="Frias J."/>
            <person name="Faria J."/>
            <person name="Toubarro D."/>
        </authorList>
    </citation>
    <scope>NUCLEOTIDE SEQUENCE [LARGE SCALE GENOMIC DNA]</scope>
    <source>
        <strain evidence="16">ZMCS4</strain>
    </source>
</reference>
<dbReference type="PRINTS" id="PR01070">
    <property type="entry name" value="ACCCTRFRASEB"/>
</dbReference>
<gene>
    <name evidence="13 15" type="primary">accD</name>
    <name evidence="15" type="ORF">SNR37_002358</name>
</gene>
<dbReference type="InterPro" id="IPR000438">
    <property type="entry name" value="Acetyl_CoA_COase_Trfase_b_su"/>
</dbReference>
<evidence type="ECO:0000256" key="6">
    <source>
        <dbReference type="ARBA" id="ARBA00022771"/>
    </source>
</evidence>
<evidence type="ECO:0000256" key="4">
    <source>
        <dbReference type="ARBA" id="ARBA00022723"/>
    </source>
</evidence>
<name>A0ABU7G0Z1_9ALTE</name>
<dbReference type="InterPro" id="IPR011762">
    <property type="entry name" value="COA_CT_N"/>
</dbReference>
<dbReference type="RefSeq" id="WP_329774340.1">
    <property type="nucleotide sequence ID" value="NZ_JAYDYW010000004.1"/>
</dbReference>
<keyword evidence="9 13" id="KW-0067">ATP-binding</keyword>
<dbReference type="EC" id="2.1.3.15" evidence="13"/>
<evidence type="ECO:0000313" key="16">
    <source>
        <dbReference type="Proteomes" id="UP001310248"/>
    </source>
</evidence>
<comment type="subcellular location">
    <subcellularLocation>
        <location evidence="1 13">Cytoplasm</location>
    </subcellularLocation>
</comment>
<keyword evidence="8 13" id="KW-0862">Zinc</keyword>
<dbReference type="InterPro" id="IPR041010">
    <property type="entry name" value="Znf-ACC"/>
</dbReference>
<dbReference type="PANTHER" id="PTHR42995">
    <property type="entry name" value="ACETYL-COENZYME A CARBOXYLASE CARBOXYL TRANSFERASE SUBUNIT BETA, CHLOROPLASTIC"/>
    <property type="match status" value="1"/>
</dbReference>
<feature type="binding site" evidence="13">
    <location>
        <position position="51"/>
    </location>
    <ligand>
        <name>Zn(2+)</name>
        <dbReference type="ChEBI" id="CHEBI:29105"/>
    </ligand>
</feature>
<keyword evidence="15" id="KW-0436">Ligase</keyword>
<dbReference type="PANTHER" id="PTHR42995:SF5">
    <property type="entry name" value="ACETYL-COENZYME A CARBOXYLASE CARBOXYL TRANSFERASE SUBUNIT BETA, CHLOROPLASTIC"/>
    <property type="match status" value="1"/>
</dbReference>
<keyword evidence="5 13" id="KW-0547">Nucleotide-binding</keyword>
<comment type="pathway">
    <text evidence="13">Lipid metabolism; malonyl-CoA biosynthesis; malonyl-CoA from acetyl-CoA: step 1/1.</text>
</comment>
<dbReference type="Pfam" id="PF17848">
    <property type="entry name" value="Zn_ribbon_ACC"/>
    <property type="match status" value="1"/>
</dbReference>
<dbReference type="NCBIfam" id="TIGR00515">
    <property type="entry name" value="accD"/>
    <property type="match status" value="1"/>
</dbReference>
<sequence length="310" mass="34065">MSWLEKILPKSKSASGKRRNIPEGVWTKCASCEQTLYRAEVERNHNVCPKCDHHMRIGARDRLEAFLDQDGREELAGDLEPRDKLKFKDSKKYKDRIASAQRNTGEKDALVVMKGELKGLPVVACAFEFAYMGGSMGSVVGARFVAAVDKCLAENRALICFSASGGARMQEALFSLMQMAKTSAALAKMRQKGLPYFSVLTDPTMGGVSASFAMLGDINIAEPKALIGFAGPRVIEQTVREKLPEGFQRSEFLLEKGAIDIIIDRRNMRDRIAGMASKMMGIVSTDTEVLVEAIDADEELGTTISANEKE</sequence>
<keyword evidence="16" id="KW-1185">Reference proteome</keyword>
<comment type="subunit">
    <text evidence="13">Acetyl-CoA carboxylase is a heterohexamer composed of biotin carboxyl carrier protein (AccB), biotin carboxylase (AccC) and two subunits each of ACCase subunit alpha (AccA) and ACCase subunit beta (AccD).</text>
</comment>
<evidence type="ECO:0000256" key="5">
    <source>
        <dbReference type="ARBA" id="ARBA00022741"/>
    </source>
</evidence>
<evidence type="ECO:0000256" key="13">
    <source>
        <dbReference type="HAMAP-Rule" id="MF_01395"/>
    </source>
</evidence>
<evidence type="ECO:0000256" key="3">
    <source>
        <dbReference type="ARBA" id="ARBA00022679"/>
    </source>
</evidence>
<dbReference type="GO" id="GO:0003989">
    <property type="term" value="F:acetyl-CoA carboxylase activity"/>
    <property type="evidence" value="ECO:0007669"/>
    <property type="project" value="UniProtKB-EC"/>
</dbReference>
<dbReference type="InterPro" id="IPR029045">
    <property type="entry name" value="ClpP/crotonase-like_dom_sf"/>
</dbReference>
<evidence type="ECO:0000259" key="14">
    <source>
        <dbReference type="PROSITE" id="PS50980"/>
    </source>
</evidence>
<keyword evidence="3 13" id="KW-0808">Transferase</keyword>
<keyword evidence="6 13" id="KW-0863">Zinc-finger</keyword>
<protein>
    <recommendedName>
        <fullName evidence="13">Acetyl-coenzyme A carboxylase carboxyl transferase subunit beta</fullName>
        <shortName evidence="13">ACCase subunit beta</shortName>
        <shortName evidence="13">Acetyl-CoA carboxylase carboxyltransferase subunit beta</shortName>
        <ecNumber evidence="13">2.1.3.15</ecNumber>
    </recommendedName>
</protein>
<keyword evidence="2 13" id="KW-0444">Lipid biosynthesis</keyword>
<evidence type="ECO:0000256" key="11">
    <source>
        <dbReference type="ARBA" id="ARBA00023160"/>
    </source>
</evidence>